<dbReference type="CDD" id="cd05233">
    <property type="entry name" value="SDR_c"/>
    <property type="match status" value="1"/>
</dbReference>
<dbReference type="Gene3D" id="3.40.50.720">
    <property type="entry name" value="NAD(P)-binding Rossmann-like Domain"/>
    <property type="match status" value="1"/>
</dbReference>
<evidence type="ECO:0000313" key="4">
    <source>
        <dbReference type="EMBL" id="MBK1787327.1"/>
    </source>
</evidence>
<dbReference type="PANTHER" id="PTHR24321">
    <property type="entry name" value="DEHYDROGENASES, SHORT CHAIN"/>
    <property type="match status" value="1"/>
</dbReference>
<dbReference type="InterPro" id="IPR002347">
    <property type="entry name" value="SDR_fam"/>
</dbReference>
<dbReference type="NCBIfam" id="TIGR03971">
    <property type="entry name" value="SDR_subfam_1"/>
    <property type="match status" value="1"/>
</dbReference>
<comment type="caution">
    <text evidence="4">The sequence shown here is derived from an EMBL/GenBank/DDBJ whole genome shotgun (WGS) entry which is preliminary data.</text>
</comment>
<dbReference type="RefSeq" id="WP_200321822.1">
    <property type="nucleotide sequence ID" value="NZ_JAENJH010000006.1"/>
</dbReference>
<evidence type="ECO:0000313" key="5">
    <source>
        <dbReference type="Proteomes" id="UP000635245"/>
    </source>
</evidence>
<dbReference type="FunFam" id="3.40.50.720:FF:000084">
    <property type="entry name" value="Short-chain dehydrogenase reductase"/>
    <property type="match status" value="1"/>
</dbReference>
<dbReference type="NCBIfam" id="NF009467">
    <property type="entry name" value="PRK12826.1-3"/>
    <property type="match status" value="1"/>
</dbReference>
<dbReference type="InterPro" id="IPR036291">
    <property type="entry name" value="NAD(P)-bd_dom_sf"/>
</dbReference>
<accession>A0A934QSB9</accession>
<dbReference type="Pfam" id="PF13561">
    <property type="entry name" value="adh_short_C2"/>
    <property type="match status" value="1"/>
</dbReference>
<evidence type="ECO:0000256" key="1">
    <source>
        <dbReference type="ARBA" id="ARBA00006484"/>
    </source>
</evidence>
<dbReference type="PRINTS" id="PR00081">
    <property type="entry name" value="GDHRDH"/>
</dbReference>
<dbReference type="PANTHER" id="PTHR24321:SF8">
    <property type="entry name" value="ESTRADIOL 17-BETA-DEHYDROGENASE 8-RELATED"/>
    <property type="match status" value="1"/>
</dbReference>
<dbReference type="Proteomes" id="UP000635245">
    <property type="component" value="Unassembled WGS sequence"/>
</dbReference>
<dbReference type="EMBL" id="JAENJH010000006">
    <property type="protein sequence ID" value="MBK1787327.1"/>
    <property type="molecule type" value="Genomic_DNA"/>
</dbReference>
<evidence type="ECO:0000256" key="2">
    <source>
        <dbReference type="ARBA" id="ARBA00023002"/>
    </source>
</evidence>
<keyword evidence="2" id="KW-0560">Oxidoreductase</keyword>
<keyword evidence="5" id="KW-1185">Reference proteome</keyword>
<comment type="similarity">
    <text evidence="1">Belongs to the short-chain dehydrogenases/reductases (SDR) family.</text>
</comment>
<dbReference type="InterPro" id="IPR020904">
    <property type="entry name" value="Sc_DH/Rdtase_CS"/>
</dbReference>
<evidence type="ECO:0000256" key="3">
    <source>
        <dbReference type="ARBA" id="ARBA00023027"/>
    </source>
</evidence>
<gene>
    <name evidence="4" type="ORF">JHE00_23640</name>
</gene>
<dbReference type="AlphaFoldDB" id="A0A934QSB9"/>
<proteinExistence type="inferred from homology"/>
<name>A0A934QSB9_9PSEU</name>
<dbReference type="SUPFAM" id="SSF51735">
    <property type="entry name" value="NAD(P)-binding Rossmann-fold domains"/>
    <property type="match status" value="1"/>
</dbReference>
<sequence length="275" mass="29177">MNRFEGKVAFVTGGARGQGRSHALRLAREGADVVAVDIVDQLASVQYRMATPADLAETEQAVRDLGRRFLGITADVRDQAQVDAAVEQAYAEFGRVDVVLANAGILPSTGPQAQEMSAWHDTIATNLSGVYYTLKAFAPRLIEAGVPAAVCITGSTSSFRGVAYKPEMLSPGHMAYGAAKHGVLALMKNFAMVLGKYRIRVNTVIPAGVDTPMTNNEYFRAELASDAPGGWMANVMEHGLVDAGDISDAVLWLCSDQAAFVTGTALPVDMGTLLI</sequence>
<dbReference type="GO" id="GO:0016491">
    <property type="term" value="F:oxidoreductase activity"/>
    <property type="evidence" value="ECO:0007669"/>
    <property type="project" value="UniProtKB-KW"/>
</dbReference>
<dbReference type="InterPro" id="IPR023985">
    <property type="entry name" value="SDR_subfam_1"/>
</dbReference>
<organism evidence="4 5">
    <name type="scientific">Prauserella cavernicola</name>
    <dbReference type="NCBI Taxonomy" id="2800127"/>
    <lineage>
        <taxon>Bacteria</taxon>
        <taxon>Bacillati</taxon>
        <taxon>Actinomycetota</taxon>
        <taxon>Actinomycetes</taxon>
        <taxon>Pseudonocardiales</taxon>
        <taxon>Pseudonocardiaceae</taxon>
        <taxon>Prauserella</taxon>
    </lineage>
</organism>
<dbReference type="PROSITE" id="PS00061">
    <property type="entry name" value="ADH_SHORT"/>
    <property type="match status" value="1"/>
</dbReference>
<keyword evidence="3" id="KW-0520">NAD</keyword>
<protein>
    <submittedName>
        <fullName evidence="4">Mycofactocin-coupled SDR family oxidoreductase</fullName>
    </submittedName>
</protein>
<reference evidence="4" key="1">
    <citation type="submission" date="2020-12" db="EMBL/GenBank/DDBJ databases">
        <title>Prauserella sp. ASG 168, a novel actinomycete isolated from cave rock.</title>
        <authorList>
            <person name="Suriyachadkun C."/>
        </authorList>
    </citation>
    <scope>NUCLEOTIDE SEQUENCE</scope>
    <source>
        <strain evidence="4">ASG 168</strain>
    </source>
</reference>